<dbReference type="PROSITE" id="PS51257">
    <property type="entry name" value="PROKAR_LIPOPROTEIN"/>
    <property type="match status" value="1"/>
</dbReference>
<evidence type="ECO:0000256" key="2">
    <source>
        <dbReference type="SAM" id="SignalP"/>
    </source>
</evidence>
<protein>
    <submittedName>
        <fullName evidence="3">Pilus assembly protein CpaD</fullName>
    </submittedName>
</protein>
<feature type="signal peptide" evidence="2">
    <location>
        <begin position="1"/>
        <end position="23"/>
    </location>
</feature>
<dbReference type="AlphaFoldDB" id="A0A5B8S750"/>
<proteinExistence type="predicted"/>
<evidence type="ECO:0000313" key="3">
    <source>
        <dbReference type="EMBL" id="QEA17416.1"/>
    </source>
</evidence>
<dbReference type="OrthoDB" id="9802674at2"/>
<dbReference type="Pfam" id="PF09476">
    <property type="entry name" value="Pilus_CpaD"/>
    <property type="match status" value="1"/>
</dbReference>
<accession>A0A5B8S750</accession>
<dbReference type="Proteomes" id="UP000321172">
    <property type="component" value="Chromosome"/>
</dbReference>
<keyword evidence="4" id="KW-1185">Reference proteome</keyword>
<name>A0A5B8S750_9SPHN</name>
<keyword evidence="2" id="KW-0732">Signal</keyword>
<evidence type="ECO:0000256" key="1">
    <source>
        <dbReference type="SAM" id="MobiDB-lite"/>
    </source>
</evidence>
<sequence>MRSNQNRKALGAAIALSLSTMLAGCGGMAQNTQLESVHQPVVSRTNYTFDVTTNPGGLSLPESRRLAGWFEAMDLRYGDRISIDDPLSSGATRAAVEAVAGRFGLLVGDTAPVTPGAVSAGTARVIVTRASATVPGCPDWSAKSDTNFKNATSTNYGCASNANLAAMVADPEHLLKGANTTGRTVVMSSNKAIESYRDAKPTGEDGLKENNTQKKGQ</sequence>
<feature type="region of interest" description="Disordered" evidence="1">
    <location>
        <begin position="194"/>
        <end position="217"/>
    </location>
</feature>
<evidence type="ECO:0000313" key="4">
    <source>
        <dbReference type="Proteomes" id="UP000321172"/>
    </source>
</evidence>
<dbReference type="InterPro" id="IPR019027">
    <property type="entry name" value="Pilus_biogenesis_CpaD-related"/>
</dbReference>
<dbReference type="EMBL" id="CP042345">
    <property type="protein sequence ID" value="QEA17416.1"/>
    <property type="molecule type" value="Genomic_DNA"/>
</dbReference>
<reference evidence="3 4" key="1">
    <citation type="journal article" date="2013" name="J. Microbiol. Biotechnol.">
        <title>Novosphingobium ginsenosidimutans sp. nov., with the ability to convert ginsenoside.</title>
        <authorList>
            <person name="Kim J.K."/>
            <person name="He D."/>
            <person name="Liu Q.M."/>
            <person name="Park H.Y."/>
            <person name="Jung M.S."/>
            <person name="Yoon M.H."/>
            <person name="Kim S.C."/>
            <person name="Im W.T."/>
        </authorList>
    </citation>
    <scope>NUCLEOTIDE SEQUENCE [LARGE SCALE GENOMIC DNA]</scope>
    <source>
        <strain evidence="3 4">FW-6</strain>
    </source>
</reference>
<feature type="chain" id="PRO_5022980665" evidence="2">
    <location>
        <begin position="24"/>
        <end position="217"/>
    </location>
</feature>
<dbReference type="KEGG" id="ngf:FRF71_01645"/>
<gene>
    <name evidence="3" type="ORF">FRF71_01645</name>
</gene>
<organism evidence="3 4">
    <name type="scientific">Novosphingobium ginsenosidimutans</name>
    <dbReference type="NCBI Taxonomy" id="1176536"/>
    <lineage>
        <taxon>Bacteria</taxon>
        <taxon>Pseudomonadati</taxon>
        <taxon>Pseudomonadota</taxon>
        <taxon>Alphaproteobacteria</taxon>
        <taxon>Sphingomonadales</taxon>
        <taxon>Sphingomonadaceae</taxon>
        <taxon>Novosphingobium</taxon>
    </lineage>
</organism>